<dbReference type="PANTHER" id="PTHR36809">
    <property type="entry name" value="TRANSMEMBRANE PROTEIN"/>
    <property type="match status" value="1"/>
</dbReference>
<keyword evidence="1" id="KW-0472">Membrane</keyword>
<gene>
    <name evidence="2" type="ORF">DEO72_LG7g3097</name>
</gene>
<feature type="transmembrane region" description="Helical" evidence="1">
    <location>
        <begin position="69"/>
        <end position="89"/>
    </location>
</feature>
<keyword evidence="3" id="KW-1185">Reference proteome</keyword>
<name>A0A4D6MPA1_VIGUN</name>
<dbReference type="AlphaFoldDB" id="A0A4D6MPA1"/>
<dbReference type="Proteomes" id="UP000501690">
    <property type="component" value="Linkage Group LG7"/>
</dbReference>
<sequence>MEGAVAAYSLSLLSLGSVKTRSRVSRISVVSGRQGCNVWVKNGRRRRVRVSAVNVEDITTVLDPAPVEVTWQIVVGAIAGVTPFVVAGIEFRKRIIAQQRCEECGGSGLVLREKEYFRCPECGMIAFTSSRVLYSVQAIKWVPSLAILEKILFRLISTALYKKTILQQ</sequence>
<reference evidence="2 3" key="1">
    <citation type="submission" date="2019-04" db="EMBL/GenBank/DDBJ databases">
        <title>An improved genome assembly and genetic linkage map for asparagus bean, Vigna unguiculata ssp. sesquipedialis.</title>
        <authorList>
            <person name="Xia Q."/>
            <person name="Zhang R."/>
            <person name="Dong Y."/>
        </authorList>
    </citation>
    <scope>NUCLEOTIDE SEQUENCE [LARGE SCALE GENOMIC DNA]</scope>
    <source>
        <tissue evidence="2">Leaf</tissue>
    </source>
</reference>
<evidence type="ECO:0008006" key="4">
    <source>
        <dbReference type="Google" id="ProtNLM"/>
    </source>
</evidence>
<evidence type="ECO:0000313" key="2">
    <source>
        <dbReference type="EMBL" id="QCE01797.1"/>
    </source>
</evidence>
<dbReference type="PANTHER" id="PTHR36809:SF1">
    <property type="entry name" value="TRANSMEMBRANE PROTEIN"/>
    <property type="match status" value="1"/>
</dbReference>
<organism evidence="2 3">
    <name type="scientific">Vigna unguiculata</name>
    <name type="common">Cowpea</name>
    <dbReference type="NCBI Taxonomy" id="3917"/>
    <lineage>
        <taxon>Eukaryota</taxon>
        <taxon>Viridiplantae</taxon>
        <taxon>Streptophyta</taxon>
        <taxon>Embryophyta</taxon>
        <taxon>Tracheophyta</taxon>
        <taxon>Spermatophyta</taxon>
        <taxon>Magnoliopsida</taxon>
        <taxon>eudicotyledons</taxon>
        <taxon>Gunneridae</taxon>
        <taxon>Pentapetalae</taxon>
        <taxon>rosids</taxon>
        <taxon>fabids</taxon>
        <taxon>Fabales</taxon>
        <taxon>Fabaceae</taxon>
        <taxon>Papilionoideae</taxon>
        <taxon>50 kb inversion clade</taxon>
        <taxon>NPAAA clade</taxon>
        <taxon>indigoferoid/millettioid clade</taxon>
        <taxon>Phaseoleae</taxon>
        <taxon>Vigna</taxon>
    </lineage>
</organism>
<proteinExistence type="predicted"/>
<evidence type="ECO:0000313" key="3">
    <source>
        <dbReference type="Proteomes" id="UP000501690"/>
    </source>
</evidence>
<evidence type="ECO:0000256" key="1">
    <source>
        <dbReference type="SAM" id="Phobius"/>
    </source>
</evidence>
<dbReference type="EMBL" id="CP039351">
    <property type="protein sequence ID" value="QCE01797.1"/>
    <property type="molecule type" value="Genomic_DNA"/>
</dbReference>
<protein>
    <recommendedName>
        <fullName evidence="4">Viral late gene transcription factor 3 zinc ribbon domain-containing protein</fullName>
    </recommendedName>
</protein>
<accession>A0A4D6MPA1</accession>
<keyword evidence="1" id="KW-1133">Transmembrane helix</keyword>
<keyword evidence="1" id="KW-0812">Transmembrane</keyword>